<proteinExistence type="predicted"/>
<keyword evidence="2" id="KW-1185">Reference proteome</keyword>
<evidence type="ECO:0000313" key="2">
    <source>
        <dbReference type="Proteomes" id="UP000019443"/>
    </source>
</evidence>
<geneLocation type="plasmid" evidence="1">
    <name>pLPU83b</name>
</geneLocation>
<dbReference type="EMBL" id="CBYB010000050">
    <property type="protein sequence ID" value="CDM60499.1"/>
    <property type="molecule type" value="Genomic_DNA"/>
</dbReference>
<keyword evidence="1" id="KW-0614">Plasmid</keyword>
<accession>W6RI33</accession>
<protein>
    <submittedName>
        <fullName evidence="1">Uncharacterized protein</fullName>
    </submittedName>
</protein>
<dbReference type="Proteomes" id="UP000019443">
    <property type="component" value="Unassembled WGS sequence"/>
</dbReference>
<organism evidence="1 2">
    <name type="scientific">Rhizobium favelukesii</name>
    <dbReference type="NCBI Taxonomy" id="348824"/>
    <lineage>
        <taxon>Bacteria</taxon>
        <taxon>Pseudomonadati</taxon>
        <taxon>Pseudomonadota</taxon>
        <taxon>Alphaproteobacteria</taxon>
        <taxon>Hyphomicrobiales</taxon>
        <taxon>Rhizobiaceae</taxon>
        <taxon>Rhizobium/Agrobacterium group</taxon>
        <taxon>Rhizobium</taxon>
    </lineage>
</organism>
<dbReference type="AlphaFoldDB" id="W6RI33"/>
<name>W6RI33_9HYPH</name>
<gene>
    <name evidence="1" type="ORF">LPU83_pLPU83b_0518</name>
</gene>
<comment type="caution">
    <text evidence="1">The sequence shown here is derived from an EMBL/GenBank/DDBJ whole genome shotgun (WGS) entry which is preliminary data.</text>
</comment>
<reference evidence="1" key="1">
    <citation type="submission" date="2013-11" db="EMBL/GenBank/DDBJ databases">
        <title>Draft genome sequence of the broad-host-range Rhizobium sp. LPU83 strain, a member of the low-genetic diversity Oregon-like Rhizobium sp. group.</title>
        <authorList>
            <person name="Wibberg D."/>
            <person name="Puehler A."/>
            <person name="Schlueter A."/>
        </authorList>
    </citation>
    <scope>NUCLEOTIDE SEQUENCE [LARGE SCALE GENOMIC DNA]</scope>
    <source>
        <strain evidence="1">LPU83</strain>
        <plasmid evidence="1">pLPU83b</plasmid>
    </source>
</reference>
<sequence length="154" mass="17269">MCLELASRKPSWPVVMCGHTQRPHIWKQAIRSKLSLVVPDNLKSGVNHASFYDPEISRKLRHDGLPTTAWAFVRHGQESLGVNRKLKRSPFCPDLHSGRLRKQTIFSLAEANAAIGQALDRLNDYLMRRLGVTRRQVFDVPRCACGGSGALPKT</sequence>
<evidence type="ECO:0000313" key="1">
    <source>
        <dbReference type="EMBL" id="CDM60499.1"/>
    </source>
</evidence>